<accession>I1Q2I8</accession>
<sequence length="146" mass="15977">MSRVDPSRAVPVDMATEWIPTTPTPCSKAALAGMVFFGALERLASSSIMAAPATLVPSPCQCGTRARGWADVAKRGANHTGTVPHITALAVLAHSPKDFFVEIEEKEKDHYRNVSLMVMSPLFFPCPYKSSRFPYPSKSSHIYMFT</sequence>
<reference evidence="1 2" key="2">
    <citation type="submission" date="2018-04" db="EMBL/GenBank/DDBJ databases">
        <title>OglaRS2 (Oryza glaberrima Reference Sequence Version 2).</title>
        <authorList>
            <person name="Zhang J."/>
            <person name="Kudrna D."/>
            <person name="Lee S."/>
            <person name="Talag J."/>
            <person name="Rajasekar S."/>
            <person name="Wing R.A."/>
        </authorList>
    </citation>
    <scope>NUCLEOTIDE SEQUENCE [LARGE SCALE GENOMIC DNA]</scope>
    <source>
        <strain evidence="1 2">cv. IRGC 96717</strain>
    </source>
</reference>
<evidence type="ECO:0000313" key="2">
    <source>
        <dbReference type="Proteomes" id="UP000007306"/>
    </source>
</evidence>
<dbReference type="Proteomes" id="UP000007306">
    <property type="component" value="Chromosome 6"/>
</dbReference>
<proteinExistence type="predicted"/>
<keyword evidence="2" id="KW-1185">Reference proteome</keyword>
<evidence type="ECO:0000313" key="1">
    <source>
        <dbReference type="EnsemblPlants" id="ORGLA06G0135100.1"/>
    </source>
</evidence>
<organism evidence="1 2">
    <name type="scientific">Oryza glaberrima</name>
    <name type="common">African rice</name>
    <dbReference type="NCBI Taxonomy" id="4538"/>
    <lineage>
        <taxon>Eukaryota</taxon>
        <taxon>Viridiplantae</taxon>
        <taxon>Streptophyta</taxon>
        <taxon>Embryophyta</taxon>
        <taxon>Tracheophyta</taxon>
        <taxon>Spermatophyta</taxon>
        <taxon>Magnoliopsida</taxon>
        <taxon>Liliopsida</taxon>
        <taxon>Poales</taxon>
        <taxon>Poaceae</taxon>
        <taxon>BOP clade</taxon>
        <taxon>Oryzoideae</taxon>
        <taxon>Oryzeae</taxon>
        <taxon>Oryzinae</taxon>
        <taxon>Oryza</taxon>
    </lineage>
</organism>
<name>I1Q2I8_ORYGL</name>
<reference evidence="1" key="1">
    <citation type="submission" date="2015-06" db="UniProtKB">
        <authorList>
            <consortium name="EnsemblPlants"/>
        </authorList>
    </citation>
    <scope>IDENTIFICATION</scope>
</reference>
<dbReference type="AlphaFoldDB" id="I1Q2I8"/>
<dbReference type="HOGENOM" id="CLU_1780342_0_0_1"/>
<dbReference type="Gramene" id="ORGLA06G0135100.1">
    <property type="protein sequence ID" value="ORGLA06G0135100.1"/>
    <property type="gene ID" value="ORGLA06G0135100"/>
</dbReference>
<dbReference type="EnsemblPlants" id="ORGLA06G0135100.1">
    <property type="protein sequence ID" value="ORGLA06G0135100.1"/>
    <property type="gene ID" value="ORGLA06G0135100"/>
</dbReference>
<protein>
    <submittedName>
        <fullName evidence="1">Uncharacterized protein</fullName>
    </submittedName>
</protein>